<proteinExistence type="predicted"/>
<sequence>MEASMRILNPLSLNLNRQLSTTFITKSYCLSPPSPPKSRNYPLNLSPLLLRRSRNPSSKTLTHANLRSPTCFSPTFSNASGLGFFLSLSSFSPYSEPHYINNFNHLKFDVGDGRIFHWHQASSDQMAGAGTGQRKCEVAAAVLGWLGARPKHLRRYAELYTSRGIDAITFVVPVRDVMWFDLGRKVESRIRELANELMSWLSKEKDRCLIFHTFSNTGWLVYGAILGHLQERPDLIQRIRGCIVDSGGDPELNPKVWAAGFAAALLKKRSIAIHPLSEAIEPDKDRNQEKPHDKDPLLTEAALLFILEKLFGFLLKLPDVNRRLSRIINVLSENPPPCPQLYLYSTADKVIPFQAVESFIQHQKMKGRTVQSFNFGSSPHVDHYRTFPDVYSSQINSFLNEALTMVK</sequence>
<reference evidence="1" key="2">
    <citation type="submission" date="2020-07" db="EMBL/GenBank/DDBJ databases">
        <authorList>
            <person name="Vera ALvarez R."/>
            <person name="Arias-Moreno D.M."/>
            <person name="Jimenez-Jacinto V."/>
            <person name="Jimenez-Bremont J.F."/>
            <person name="Swaminathan K."/>
            <person name="Moose S.P."/>
            <person name="Guerrero-Gonzalez M.L."/>
            <person name="Marino-Ramirez L."/>
            <person name="Landsman D."/>
            <person name="Rodriguez-Kessler M."/>
            <person name="Delgado-Sanchez P."/>
        </authorList>
    </citation>
    <scope>NUCLEOTIDE SEQUENCE</scope>
    <source>
        <tissue evidence="1">Cladode</tissue>
    </source>
</reference>
<organism evidence="1">
    <name type="scientific">Opuntia streptacantha</name>
    <name type="common">Prickly pear cactus</name>
    <name type="synonym">Opuntia cardona</name>
    <dbReference type="NCBI Taxonomy" id="393608"/>
    <lineage>
        <taxon>Eukaryota</taxon>
        <taxon>Viridiplantae</taxon>
        <taxon>Streptophyta</taxon>
        <taxon>Embryophyta</taxon>
        <taxon>Tracheophyta</taxon>
        <taxon>Spermatophyta</taxon>
        <taxon>Magnoliopsida</taxon>
        <taxon>eudicotyledons</taxon>
        <taxon>Gunneridae</taxon>
        <taxon>Pentapetalae</taxon>
        <taxon>Caryophyllales</taxon>
        <taxon>Cactineae</taxon>
        <taxon>Cactaceae</taxon>
        <taxon>Opuntioideae</taxon>
        <taxon>Opuntia</taxon>
    </lineage>
</organism>
<dbReference type="PANTHER" id="PTHR12265">
    <property type="entry name" value="TRANSMEMBRANE PROTEIN 53"/>
    <property type="match status" value="1"/>
</dbReference>
<dbReference type="PANTHER" id="PTHR12265:SF11">
    <property type="entry name" value="ALPHA_BETA-HYDROLASES SUPERFAMILY PROTEIN"/>
    <property type="match status" value="1"/>
</dbReference>
<dbReference type="InterPro" id="IPR008547">
    <property type="entry name" value="DUF829_TMEM53"/>
</dbReference>
<dbReference type="InterPro" id="IPR029058">
    <property type="entry name" value="AB_hydrolase_fold"/>
</dbReference>
<protein>
    <recommendedName>
        <fullName evidence="2">Transmembrane protein 53</fullName>
    </recommendedName>
</protein>
<evidence type="ECO:0000313" key="1">
    <source>
        <dbReference type="EMBL" id="MBA4656370.1"/>
    </source>
</evidence>
<dbReference type="EMBL" id="GISG01192007">
    <property type="protein sequence ID" value="MBA4656369.1"/>
    <property type="molecule type" value="Transcribed_RNA"/>
</dbReference>
<dbReference type="AlphaFoldDB" id="A0A7C9A2E7"/>
<dbReference type="SUPFAM" id="SSF53474">
    <property type="entry name" value="alpha/beta-Hydrolases"/>
    <property type="match status" value="1"/>
</dbReference>
<dbReference type="Pfam" id="PF05705">
    <property type="entry name" value="DUF829"/>
    <property type="match status" value="1"/>
</dbReference>
<name>A0A7C9A2E7_OPUST</name>
<reference evidence="1" key="1">
    <citation type="journal article" date="2013" name="J. Plant Res.">
        <title>Effect of fungi and light on seed germination of three Opuntia species from semiarid lands of central Mexico.</title>
        <authorList>
            <person name="Delgado-Sanchez P."/>
            <person name="Jimenez-Bremont J.F."/>
            <person name="Guerrero-Gonzalez Mde L."/>
            <person name="Flores J."/>
        </authorList>
    </citation>
    <scope>NUCLEOTIDE SEQUENCE</scope>
    <source>
        <tissue evidence="1">Cladode</tissue>
    </source>
</reference>
<accession>A0A7C9A2E7</accession>
<dbReference type="EMBL" id="GISG01192008">
    <property type="protein sequence ID" value="MBA4656370.1"/>
    <property type="molecule type" value="Transcribed_RNA"/>
</dbReference>
<evidence type="ECO:0008006" key="2">
    <source>
        <dbReference type="Google" id="ProtNLM"/>
    </source>
</evidence>